<gene>
    <name evidence="10" type="ORF">VTK73DRAFT_3568</name>
</gene>
<comment type="subcellular location">
    <subcellularLocation>
        <location evidence="1">Nucleus</location>
    </subcellularLocation>
</comment>
<keyword evidence="3" id="KW-0862">Zinc</keyword>
<keyword evidence="11" id="KW-1185">Reference proteome</keyword>
<keyword evidence="5" id="KW-0238">DNA-binding</keyword>
<evidence type="ECO:0000256" key="2">
    <source>
        <dbReference type="ARBA" id="ARBA00022723"/>
    </source>
</evidence>
<dbReference type="PROSITE" id="PS50048">
    <property type="entry name" value="ZN2_CY6_FUNGAL_2"/>
    <property type="match status" value="1"/>
</dbReference>
<evidence type="ECO:0000313" key="11">
    <source>
        <dbReference type="Proteomes" id="UP001586593"/>
    </source>
</evidence>
<keyword evidence="2" id="KW-0479">Metal-binding</keyword>
<protein>
    <recommendedName>
        <fullName evidence="9">Zn(2)-C6 fungal-type domain-containing protein</fullName>
    </recommendedName>
</protein>
<keyword evidence="6" id="KW-0804">Transcription</keyword>
<dbReference type="PROSITE" id="PS00463">
    <property type="entry name" value="ZN2_CY6_FUNGAL_1"/>
    <property type="match status" value="1"/>
</dbReference>
<evidence type="ECO:0000256" key="5">
    <source>
        <dbReference type="ARBA" id="ARBA00023125"/>
    </source>
</evidence>
<evidence type="ECO:0000259" key="9">
    <source>
        <dbReference type="PROSITE" id="PS50048"/>
    </source>
</evidence>
<proteinExistence type="predicted"/>
<reference evidence="10 11" key="1">
    <citation type="journal article" date="2024" name="Commun. Biol.">
        <title>Comparative genomic analysis of thermophilic fungi reveals convergent evolutionary adaptations and gene losses.</title>
        <authorList>
            <person name="Steindorff A.S."/>
            <person name="Aguilar-Pontes M.V."/>
            <person name="Robinson A.J."/>
            <person name="Andreopoulos B."/>
            <person name="LaButti K."/>
            <person name="Kuo A."/>
            <person name="Mondo S."/>
            <person name="Riley R."/>
            <person name="Otillar R."/>
            <person name="Haridas S."/>
            <person name="Lipzen A."/>
            <person name="Grimwood J."/>
            <person name="Schmutz J."/>
            <person name="Clum A."/>
            <person name="Reid I.D."/>
            <person name="Moisan M.C."/>
            <person name="Butler G."/>
            <person name="Nguyen T.T.M."/>
            <person name="Dewar K."/>
            <person name="Conant G."/>
            <person name="Drula E."/>
            <person name="Henrissat B."/>
            <person name="Hansel C."/>
            <person name="Singer S."/>
            <person name="Hutchinson M.I."/>
            <person name="de Vries R.P."/>
            <person name="Natvig D.O."/>
            <person name="Powell A.J."/>
            <person name="Tsang A."/>
            <person name="Grigoriev I.V."/>
        </authorList>
    </citation>
    <scope>NUCLEOTIDE SEQUENCE [LARGE SCALE GENOMIC DNA]</scope>
    <source>
        <strain evidence="10 11">ATCC 24622</strain>
    </source>
</reference>
<dbReference type="PANTHER" id="PTHR47782:SF12">
    <property type="entry name" value="ZN(II)2CYS6 TRANSCRIPTION FACTOR (EUROFUNG)"/>
    <property type="match status" value="1"/>
</dbReference>
<sequence>MDPMESQATPSTTSPPSDPSSTARPVACLRCRHRRSYCSKDRPKCSRCRHGNYECIYEEGRKITVNETYLRLLEEKVKAYEGVPDPLSSRRKAAKGMLRRQRSAAGETGQENEIEDDQDLLEPFNKLSMGGASTSTWLAS</sequence>
<evidence type="ECO:0000256" key="1">
    <source>
        <dbReference type="ARBA" id="ARBA00004123"/>
    </source>
</evidence>
<dbReference type="Pfam" id="PF00172">
    <property type="entry name" value="Zn_clus"/>
    <property type="match status" value="1"/>
</dbReference>
<dbReference type="InterPro" id="IPR036864">
    <property type="entry name" value="Zn2-C6_fun-type_DNA-bd_sf"/>
</dbReference>
<dbReference type="Gene3D" id="4.10.240.10">
    <property type="entry name" value="Zn(2)-C6 fungal-type DNA-binding domain"/>
    <property type="match status" value="1"/>
</dbReference>
<accession>A0ABR3VHA2</accession>
<feature type="region of interest" description="Disordered" evidence="8">
    <location>
        <begin position="1"/>
        <end position="25"/>
    </location>
</feature>
<comment type="caution">
    <text evidence="10">The sequence shown here is derived from an EMBL/GenBank/DDBJ whole genome shotgun (WGS) entry which is preliminary data.</text>
</comment>
<keyword evidence="4" id="KW-0805">Transcription regulation</keyword>
<feature type="compositionally biased region" description="Polar residues" evidence="8">
    <location>
        <begin position="131"/>
        <end position="140"/>
    </location>
</feature>
<name>A0ABR3VHA2_9PEZI</name>
<dbReference type="CDD" id="cd00067">
    <property type="entry name" value="GAL4"/>
    <property type="match status" value="1"/>
</dbReference>
<evidence type="ECO:0000256" key="7">
    <source>
        <dbReference type="ARBA" id="ARBA00023242"/>
    </source>
</evidence>
<dbReference type="Proteomes" id="UP001586593">
    <property type="component" value="Unassembled WGS sequence"/>
</dbReference>
<evidence type="ECO:0000313" key="10">
    <source>
        <dbReference type="EMBL" id="KAL1841190.1"/>
    </source>
</evidence>
<dbReference type="PANTHER" id="PTHR47782">
    <property type="entry name" value="ZN(II)2CYS6 TRANSCRIPTION FACTOR (EUROFUNG)-RELATED"/>
    <property type="match status" value="1"/>
</dbReference>
<feature type="domain" description="Zn(2)-C6 fungal-type" evidence="9">
    <location>
        <begin position="27"/>
        <end position="57"/>
    </location>
</feature>
<evidence type="ECO:0000256" key="8">
    <source>
        <dbReference type="SAM" id="MobiDB-lite"/>
    </source>
</evidence>
<keyword evidence="7" id="KW-0539">Nucleus</keyword>
<feature type="compositionally biased region" description="Basic residues" evidence="8">
    <location>
        <begin position="89"/>
        <end position="102"/>
    </location>
</feature>
<evidence type="ECO:0000256" key="3">
    <source>
        <dbReference type="ARBA" id="ARBA00022833"/>
    </source>
</evidence>
<dbReference type="EMBL" id="JAZHXJ010002107">
    <property type="protein sequence ID" value="KAL1841190.1"/>
    <property type="molecule type" value="Genomic_DNA"/>
</dbReference>
<evidence type="ECO:0000256" key="4">
    <source>
        <dbReference type="ARBA" id="ARBA00023015"/>
    </source>
</evidence>
<feature type="compositionally biased region" description="Acidic residues" evidence="8">
    <location>
        <begin position="110"/>
        <end position="120"/>
    </location>
</feature>
<dbReference type="SUPFAM" id="SSF57701">
    <property type="entry name" value="Zn2/Cys6 DNA-binding domain"/>
    <property type="match status" value="1"/>
</dbReference>
<feature type="region of interest" description="Disordered" evidence="8">
    <location>
        <begin position="85"/>
        <end position="140"/>
    </location>
</feature>
<organism evidence="10 11">
    <name type="scientific">Phialemonium thermophilum</name>
    <dbReference type="NCBI Taxonomy" id="223376"/>
    <lineage>
        <taxon>Eukaryota</taxon>
        <taxon>Fungi</taxon>
        <taxon>Dikarya</taxon>
        <taxon>Ascomycota</taxon>
        <taxon>Pezizomycotina</taxon>
        <taxon>Sordariomycetes</taxon>
        <taxon>Sordariomycetidae</taxon>
        <taxon>Cephalothecales</taxon>
        <taxon>Cephalothecaceae</taxon>
        <taxon>Phialemonium</taxon>
    </lineage>
</organism>
<feature type="compositionally biased region" description="Low complexity" evidence="8">
    <location>
        <begin position="9"/>
        <end position="22"/>
    </location>
</feature>
<evidence type="ECO:0000256" key="6">
    <source>
        <dbReference type="ARBA" id="ARBA00023163"/>
    </source>
</evidence>
<dbReference type="InterPro" id="IPR052202">
    <property type="entry name" value="Yeast_MetPath_Reg"/>
</dbReference>
<dbReference type="InterPro" id="IPR001138">
    <property type="entry name" value="Zn2Cys6_DnaBD"/>
</dbReference>